<evidence type="ECO:0000313" key="2">
    <source>
        <dbReference type="Proteomes" id="UP000828390"/>
    </source>
</evidence>
<accession>A0A9D4DLD8</accession>
<evidence type="ECO:0000313" key="1">
    <source>
        <dbReference type="EMBL" id="KAH3750886.1"/>
    </source>
</evidence>
<keyword evidence="2" id="KW-1185">Reference proteome</keyword>
<reference evidence="1" key="2">
    <citation type="submission" date="2020-11" db="EMBL/GenBank/DDBJ databases">
        <authorList>
            <person name="McCartney M.A."/>
            <person name="Auch B."/>
            <person name="Kono T."/>
            <person name="Mallez S."/>
            <person name="Becker A."/>
            <person name="Gohl D.M."/>
            <person name="Silverstein K.A.T."/>
            <person name="Koren S."/>
            <person name="Bechman K.B."/>
            <person name="Herman A."/>
            <person name="Abrahante J.E."/>
            <person name="Garbe J."/>
        </authorList>
    </citation>
    <scope>NUCLEOTIDE SEQUENCE</scope>
    <source>
        <strain evidence="1">Duluth1</strain>
        <tissue evidence="1">Whole animal</tissue>
    </source>
</reference>
<reference evidence="1" key="1">
    <citation type="journal article" date="2019" name="bioRxiv">
        <title>The Genome of the Zebra Mussel, Dreissena polymorpha: A Resource for Invasive Species Research.</title>
        <authorList>
            <person name="McCartney M.A."/>
            <person name="Auch B."/>
            <person name="Kono T."/>
            <person name="Mallez S."/>
            <person name="Zhang Y."/>
            <person name="Obille A."/>
            <person name="Becker A."/>
            <person name="Abrahante J.E."/>
            <person name="Garbe J."/>
            <person name="Badalamenti J.P."/>
            <person name="Herman A."/>
            <person name="Mangelson H."/>
            <person name="Liachko I."/>
            <person name="Sullivan S."/>
            <person name="Sone E.D."/>
            <person name="Koren S."/>
            <person name="Silverstein K.A.T."/>
            <person name="Beckman K.B."/>
            <person name="Gohl D.M."/>
        </authorList>
    </citation>
    <scope>NUCLEOTIDE SEQUENCE</scope>
    <source>
        <strain evidence="1">Duluth1</strain>
        <tissue evidence="1">Whole animal</tissue>
    </source>
</reference>
<proteinExistence type="predicted"/>
<dbReference type="Proteomes" id="UP000828390">
    <property type="component" value="Unassembled WGS sequence"/>
</dbReference>
<name>A0A9D4DLD8_DREPO</name>
<gene>
    <name evidence="1" type="ORF">DPMN_185422</name>
</gene>
<dbReference type="EMBL" id="JAIWYP010000010">
    <property type="protein sequence ID" value="KAH3750886.1"/>
    <property type="molecule type" value="Genomic_DNA"/>
</dbReference>
<sequence>MNRAYTCLITSQCCHGTRTPRFENVQKRTPWQRTYDANTSQMFAISTPFGCPACAVVGTLASHLGDPGALPVPGLWVWLVVTIPDRWVPSENSGFPHNTRPHQKLIKLSVTTK</sequence>
<protein>
    <submittedName>
        <fullName evidence="1">Uncharacterized protein</fullName>
    </submittedName>
</protein>
<organism evidence="1 2">
    <name type="scientific">Dreissena polymorpha</name>
    <name type="common">Zebra mussel</name>
    <name type="synonym">Mytilus polymorpha</name>
    <dbReference type="NCBI Taxonomy" id="45954"/>
    <lineage>
        <taxon>Eukaryota</taxon>
        <taxon>Metazoa</taxon>
        <taxon>Spiralia</taxon>
        <taxon>Lophotrochozoa</taxon>
        <taxon>Mollusca</taxon>
        <taxon>Bivalvia</taxon>
        <taxon>Autobranchia</taxon>
        <taxon>Heteroconchia</taxon>
        <taxon>Euheterodonta</taxon>
        <taxon>Imparidentia</taxon>
        <taxon>Neoheterodontei</taxon>
        <taxon>Myida</taxon>
        <taxon>Dreissenoidea</taxon>
        <taxon>Dreissenidae</taxon>
        <taxon>Dreissena</taxon>
    </lineage>
</organism>
<comment type="caution">
    <text evidence="1">The sequence shown here is derived from an EMBL/GenBank/DDBJ whole genome shotgun (WGS) entry which is preliminary data.</text>
</comment>
<dbReference type="AlphaFoldDB" id="A0A9D4DLD8"/>